<proteinExistence type="predicted"/>
<gene>
    <name evidence="1" type="ORF">M9458_030914</name>
</gene>
<dbReference type="AlphaFoldDB" id="A0ABD0PQK6"/>
<comment type="caution">
    <text evidence="1">The sequence shown here is derived from an EMBL/GenBank/DDBJ whole genome shotgun (WGS) entry which is preliminary data.</text>
</comment>
<name>A0ABD0PQK6_CIRMR</name>
<evidence type="ECO:0000313" key="2">
    <source>
        <dbReference type="Proteomes" id="UP001529510"/>
    </source>
</evidence>
<evidence type="ECO:0000313" key="1">
    <source>
        <dbReference type="EMBL" id="KAL0174946.1"/>
    </source>
</evidence>
<organism evidence="1 2">
    <name type="scientific">Cirrhinus mrigala</name>
    <name type="common">Mrigala</name>
    <dbReference type="NCBI Taxonomy" id="683832"/>
    <lineage>
        <taxon>Eukaryota</taxon>
        <taxon>Metazoa</taxon>
        <taxon>Chordata</taxon>
        <taxon>Craniata</taxon>
        <taxon>Vertebrata</taxon>
        <taxon>Euteleostomi</taxon>
        <taxon>Actinopterygii</taxon>
        <taxon>Neopterygii</taxon>
        <taxon>Teleostei</taxon>
        <taxon>Ostariophysi</taxon>
        <taxon>Cypriniformes</taxon>
        <taxon>Cyprinidae</taxon>
        <taxon>Labeoninae</taxon>
        <taxon>Labeonini</taxon>
        <taxon>Cirrhinus</taxon>
    </lineage>
</organism>
<feature type="non-terminal residue" evidence="1">
    <location>
        <position position="1"/>
    </location>
</feature>
<sequence>TGNVAFLDAPDAPVSNCPLRVEYSCFQFWFLSIPDLPQSFSTNTGHVNQDVPQLDCLLRAWIGPFPGSSVTVPLDIHPPLSRPFKQHQLCAKWDTDLLWRVRRHGMP</sequence>
<accession>A0ABD0PQK6</accession>
<protein>
    <submittedName>
        <fullName evidence="1">Uncharacterized protein</fullName>
    </submittedName>
</protein>
<keyword evidence="2" id="KW-1185">Reference proteome</keyword>
<dbReference type="EMBL" id="JAMKFB020000015">
    <property type="protein sequence ID" value="KAL0174946.1"/>
    <property type="molecule type" value="Genomic_DNA"/>
</dbReference>
<feature type="non-terminal residue" evidence="1">
    <location>
        <position position="107"/>
    </location>
</feature>
<reference evidence="1 2" key="1">
    <citation type="submission" date="2024-05" db="EMBL/GenBank/DDBJ databases">
        <title>Genome sequencing and assembly of Indian major carp, Cirrhinus mrigala (Hamilton, 1822).</title>
        <authorList>
            <person name="Mohindra V."/>
            <person name="Chowdhury L.M."/>
            <person name="Lal K."/>
            <person name="Jena J.K."/>
        </authorList>
    </citation>
    <scope>NUCLEOTIDE SEQUENCE [LARGE SCALE GENOMIC DNA]</scope>
    <source>
        <strain evidence="1">CM1030</strain>
        <tissue evidence="1">Blood</tissue>
    </source>
</reference>
<dbReference type="Proteomes" id="UP001529510">
    <property type="component" value="Unassembled WGS sequence"/>
</dbReference>